<feature type="signal peptide" evidence="1">
    <location>
        <begin position="1"/>
        <end position="29"/>
    </location>
</feature>
<evidence type="ECO:0000256" key="1">
    <source>
        <dbReference type="SAM" id="SignalP"/>
    </source>
</evidence>
<reference evidence="2 3" key="1">
    <citation type="submission" date="2013-09" db="EMBL/GenBank/DDBJ databases">
        <title>High correlation between genotypes and phenotypes of environmental bacteria Comamonas testosteroni strains.</title>
        <authorList>
            <person name="Liu L."/>
            <person name="Zhu W."/>
            <person name="Xia X."/>
            <person name="Xu B."/>
            <person name="Luo M."/>
            <person name="Wang G."/>
        </authorList>
    </citation>
    <scope>NUCLEOTIDE SEQUENCE [LARGE SCALE GENOMIC DNA]</scope>
    <source>
        <strain evidence="2 3">DF2</strain>
    </source>
</reference>
<comment type="caution">
    <text evidence="2">The sequence shown here is derived from an EMBL/GenBank/DDBJ whole genome shotgun (WGS) entry which is preliminary data.</text>
</comment>
<dbReference type="Proteomes" id="UP000029549">
    <property type="component" value="Unassembled WGS sequence"/>
</dbReference>
<keyword evidence="3" id="KW-1185">Reference proteome</keyword>
<feature type="chain" id="PRO_5002409877" description="Pilus assembly protein PilY" evidence="1">
    <location>
        <begin position="30"/>
        <end position="532"/>
    </location>
</feature>
<keyword evidence="1" id="KW-0732">Signal</keyword>
<sequence>MHTSHFSRTLLHAACVASAIFGLARVAHAEDIDIYNGAASGSSSNLVIVLDNAAASSANAAFTCGALSVKDPGTSFGFEQCGLYGALTGLENLLARNQAATPSITQLPLKLGLMYFPQDTSKNGGQFVLPVGKNGLSSGDLLPLNSTNIQAFKTRVAQLSLATDKGAGNLFSQTLQEGFAFYNGLTGLSGTRYGSDPAADSCASNFIVYLTLATNRNKPGGANDGQKSLANITGKPFVDVPMGSFKSPYSPYNSAKSQWKNDPADEWSTFMLKPTVGSTQYQPVKTYTIILYDGSNPDYEQLMDSTSRRGGSLPIFVRLGDTDGLTAAIDKIARQIMATNSVFAAPVLPVSTNTQGVYANQVYIGMFRPADGGLPRWMGNLKQYKFGLDETNPNDPQVYLGGAELLSGSAYQPKPVLSSAGTGFLDPSAVSFWTSKDTAKLPDSAGGFWLKATDTEEGVDGYDRADGHRVEKGGVGQQLRLSGLTNLSKRNVYTCTGSSCIQNAALSSMKFDTSNAANLGGVSTDTTRRNNI</sequence>
<organism evidence="2 3">
    <name type="scientific">Comamonas thiooxydans</name>
    <dbReference type="NCBI Taxonomy" id="363952"/>
    <lineage>
        <taxon>Bacteria</taxon>
        <taxon>Pseudomonadati</taxon>
        <taxon>Pseudomonadota</taxon>
        <taxon>Betaproteobacteria</taxon>
        <taxon>Burkholderiales</taxon>
        <taxon>Comamonadaceae</taxon>
        <taxon>Comamonas</taxon>
    </lineage>
</organism>
<accession>A0A0E3CAB7</accession>
<name>A0A0E3CAB7_9BURK</name>
<protein>
    <recommendedName>
        <fullName evidence="4">Pilus assembly protein PilY</fullName>
    </recommendedName>
</protein>
<gene>
    <name evidence="2" type="ORF">P608_25755</name>
</gene>
<evidence type="ECO:0000313" key="2">
    <source>
        <dbReference type="EMBL" id="KGH03127.1"/>
    </source>
</evidence>
<feature type="non-terminal residue" evidence="2">
    <location>
        <position position="532"/>
    </location>
</feature>
<dbReference type="AlphaFoldDB" id="A0A0E3CAB7"/>
<dbReference type="EMBL" id="AWTP01000169">
    <property type="protein sequence ID" value="KGH03127.1"/>
    <property type="molecule type" value="Genomic_DNA"/>
</dbReference>
<proteinExistence type="predicted"/>
<evidence type="ECO:0000313" key="3">
    <source>
        <dbReference type="Proteomes" id="UP000029549"/>
    </source>
</evidence>
<evidence type="ECO:0008006" key="4">
    <source>
        <dbReference type="Google" id="ProtNLM"/>
    </source>
</evidence>